<dbReference type="AlphaFoldDB" id="A0A934WTW4"/>
<reference evidence="1" key="1">
    <citation type="submission" date="2021-01" db="EMBL/GenBank/DDBJ databases">
        <title>Genome public.</title>
        <authorList>
            <person name="Liu C."/>
            <person name="Sun Q."/>
        </authorList>
    </citation>
    <scope>NUCLEOTIDE SEQUENCE</scope>
    <source>
        <strain evidence="1">M6</strain>
    </source>
</reference>
<protein>
    <recommendedName>
        <fullName evidence="3">Condensation domain-containing protein</fullName>
    </recommendedName>
</protein>
<dbReference type="EMBL" id="JAEQMG010000163">
    <property type="protein sequence ID" value="MBK6089863.1"/>
    <property type="molecule type" value="Genomic_DNA"/>
</dbReference>
<evidence type="ECO:0000313" key="1">
    <source>
        <dbReference type="EMBL" id="MBK6089863.1"/>
    </source>
</evidence>
<evidence type="ECO:0008006" key="3">
    <source>
        <dbReference type="Google" id="ProtNLM"/>
    </source>
</evidence>
<dbReference type="RefSeq" id="WP_201428562.1">
    <property type="nucleotide sequence ID" value="NZ_JAEQMG010000163.1"/>
</dbReference>
<proteinExistence type="predicted"/>
<name>A0A934WTW4_9FIRM</name>
<dbReference type="Proteomes" id="UP000633365">
    <property type="component" value="Unassembled WGS sequence"/>
</dbReference>
<keyword evidence="2" id="KW-1185">Reference proteome</keyword>
<comment type="caution">
    <text evidence="1">The sequence shown here is derived from an EMBL/GenBank/DDBJ whole genome shotgun (WGS) entry which is preliminary data.</text>
</comment>
<evidence type="ECO:0000313" key="2">
    <source>
        <dbReference type="Proteomes" id="UP000633365"/>
    </source>
</evidence>
<accession>A0A934WTW4</accession>
<dbReference type="Gene3D" id="3.30.559.10">
    <property type="entry name" value="Chloramphenicol acetyltransferase-like domain"/>
    <property type="match status" value="1"/>
</dbReference>
<gene>
    <name evidence="1" type="ORF">JKK62_14655</name>
</gene>
<sequence>MNRALFSEYRSMYSSAREHPTVIRIRIRMRDLVDPDCMRDAVDTTMKRYPYFCVELKVGENNLWEYADNDRPVVITHSLSGVELNSEASNYHLISFSYQDNWIIMDVSHALTDGTGAYEVVRTFLYYYCSQRYHAAISPDGVRLAGDVIAQEEWDDPMEKATDLPTPPRPELPAAINPVIDAHQKGDFERTVYSVAIDEKEFMRFNIQNDGSPATMIALLFSRAMARLYPDRKDAIRVALALNQRGGLDTPLAHQSLVGGVFLEYKDAIKDWTIERQATAYRGMVFVQTMKKNVLAGVASMKGVNQMLMSKTSDQERLAIVDAMGEVTDRLITATVSYVGKAGFKESEDYIRDFRLWTSAAGNTLLIEVSAVGGRFTIDFLQSFSSPLYVNAFLAELEDNGVKYDLQDVMKTELPNIRYPWAE</sequence>
<organism evidence="1 2">
    <name type="scientific">Ruminococcus difficilis</name>
    <dbReference type="NCBI Taxonomy" id="2763069"/>
    <lineage>
        <taxon>Bacteria</taxon>
        <taxon>Bacillati</taxon>
        <taxon>Bacillota</taxon>
        <taxon>Clostridia</taxon>
        <taxon>Eubacteriales</taxon>
        <taxon>Oscillospiraceae</taxon>
        <taxon>Ruminococcus</taxon>
    </lineage>
</organism>
<dbReference type="InterPro" id="IPR023213">
    <property type="entry name" value="CAT-like_dom_sf"/>
</dbReference>